<dbReference type="RefSeq" id="XP_067918831.1">
    <property type="nucleotide sequence ID" value="XM_068069189.1"/>
</dbReference>
<dbReference type="PROSITE" id="PS01054">
    <property type="entry name" value="TRANSALDOLASE_1"/>
    <property type="match status" value="1"/>
</dbReference>
<dbReference type="GeneID" id="94432400"/>
<dbReference type="GO" id="GO:0005975">
    <property type="term" value="P:carbohydrate metabolic process"/>
    <property type="evidence" value="ECO:0007669"/>
    <property type="project" value="InterPro"/>
</dbReference>
<dbReference type="InterPro" id="IPR013785">
    <property type="entry name" value="Aldolase_TIM"/>
</dbReference>
<sequence length="210" mass="23275">MPGTKKRVAAPDAVASPPAKVQKVEKNSNGVASSEENSLESLRKFSVVVADSGDFETLKQYVPHDATTNPSLLFKAASMPQYAHLVDKAIQAAKKKVHLHKSTENEEKKKEEEEHLIEEVIDQLFVLFGIEILKIVPGVVSTEVSAALSFDVHGSVEKARKLIRLYKEHGIEKERVLIKLATTWEGCEAAKILEKEGIHCNMTLLFSFVQ</sequence>
<proteinExistence type="predicted"/>
<dbReference type="VEuPathDB" id="ToxoDB:CSUI_009070"/>
<organism evidence="3 4">
    <name type="scientific">Cystoisospora suis</name>
    <dbReference type="NCBI Taxonomy" id="483139"/>
    <lineage>
        <taxon>Eukaryota</taxon>
        <taxon>Sar</taxon>
        <taxon>Alveolata</taxon>
        <taxon>Apicomplexa</taxon>
        <taxon>Conoidasida</taxon>
        <taxon>Coccidia</taxon>
        <taxon>Eucoccidiorida</taxon>
        <taxon>Eimeriorina</taxon>
        <taxon>Sarcocystidae</taxon>
        <taxon>Cystoisospora</taxon>
    </lineage>
</organism>
<reference evidence="3 4" key="1">
    <citation type="journal article" date="2017" name="Int. J. Parasitol.">
        <title>The genome of the protozoan parasite Cystoisospora suis and a reverse vaccinology approach to identify vaccine candidates.</title>
        <authorList>
            <person name="Palmieri N."/>
            <person name="Shrestha A."/>
            <person name="Ruttkowski B."/>
            <person name="Beck T."/>
            <person name="Vogl C."/>
            <person name="Tomley F."/>
            <person name="Blake D.P."/>
            <person name="Joachim A."/>
        </authorList>
    </citation>
    <scope>NUCLEOTIDE SEQUENCE [LARGE SCALE GENOMIC DNA]</scope>
    <source>
        <strain evidence="3 4">Wien I</strain>
    </source>
</reference>
<evidence type="ECO:0000256" key="2">
    <source>
        <dbReference type="SAM" id="MobiDB-lite"/>
    </source>
</evidence>
<dbReference type="AlphaFoldDB" id="A0A2C6KL57"/>
<dbReference type="OrthoDB" id="2015515at2759"/>
<protein>
    <submittedName>
        <fullName evidence="3">Transaldolase</fullName>
    </submittedName>
</protein>
<evidence type="ECO:0000313" key="3">
    <source>
        <dbReference type="EMBL" id="PHJ17106.1"/>
    </source>
</evidence>
<dbReference type="GO" id="GO:0009052">
    <property type="term" value="P:pentose-phosphate shunt, non-oxidative branch"/>
    <property type="evidence" value="ECO:0007669"/>
    <property type="project" value="TreeGrafter"/>
</dbReference>
<evidence type="ECO:0000313" key="4">
    <source>
        <dbReference type="Proteomes" id="UP000221165"/>
    </source>
</evidence>
<dbReference type="PANTHER" id="PTHR10683:SF18">
    <property type="entry name" value="TRANSALDOLASE"/>
    <property type="match status" value="1"/>
</dbReference>
<keyword evidence="1" id="KW-0704">Schiff base</keyword>
<feature type="region of interest" description="Disordered" evidence="2">
    <location>
        <begin position="1"/>
        <end position="38"/>
    </location>
</feature>
<feature type="compositionally biased region" description="Polar residues" evidence="2">
    <location>
        <begin position="27"/>
        <end position="38"/>
    </location>
</feature>
<feature type="non-terminal residue" evidence="3">
    <location>
        <position position="210"/>
    </location>
</feature>
<dbReference type="Gene3D" id="3.20.20.70">
    <property type="entry name" value="Aldolase class I"/>
    <property type="match status" value="1"/>
</dbReference>
<dbReference type="InterPro" id="IPR001585">
    <property type="entry name" value="TAL/FSA"/>
</dbReference>
<dbReference type="GO" id="GO:0004801">
    <property type="term" value="F:transaldolase activity"/>
    <property type="evidence" value="ECO:0007669"/>
    <property type="project" value="TreeGrafter"/>
</dbReference>
<gene>
    <name evidence="3" type="ORF">CSUI_009070</name>
</gene>
<dbReference type="Proteomes" id="UP000221165">
    <property type="component" value="Unassembled WGS sequence"/>
</dbReference>
<dbReference type="SUPFAM" id="SSF51569">
    <property type="entry name" value="Aldolase"/>
    <property type="match status" value="1"/>
</dbReference>
<dbReference type="PANTHER" id="PTHR10683">
    <property type="entry name" value="TRANSALDOLASE"/>
    <property type="match status" value="1"/>
</dbReference>
<evidence type="ECO:0000256" key="1">
    <source>
        <dbReference type="ARBA" id="ARBA00023270"/>
    </source>
</evidence>
<feature type="compositionally biased region" description="Low complexity" evidence="2">
    <location>
        <begin position="10"/>
        <end position="21"/>
    </location>
</feature>
<keyword evidence="4" id="KW-1185">Reference proteome</keyword>
<dbReference type="Pfam" id="PF00923">
    <property type="entry name" value="TAL_FSA"/>
    <property type="match status" value="1"/>
</dbReference>
<dbReference type="EMBL" id="MIGC01005267">
    <property type="protein sequence ID" value="PHJ17106.1"/>
    <property type="molecule type" value="Genomic_DNA"/>
</dbReference>
<dbReference type="InterPro" id="IPR018225">
    <property type="entry name" value="Transaldolase_AS"/>
</dbReference>
<dbReference type="UniPathway" id="UPA00115">
    <property type="reaction ID" value="UER00414"/>
</dbReference>
<name>A0A2C6KL57_9APIC</name>
<accession>A0A2C6KL57</accession>
<comment type="caution">
    <text evidence="3">The sequence shown here is derived from an EMBL/GenBank/DDBJ whole genome shotgun (WGS) entry which is preliminary data.</text>
</comment>